<accession>A0A9P6Z966</accession>
<comment type="caution">
    <text evidence="1">The sequence shown here is derived from an EMBL/GenBank/DDBJ whole genome shotgun (WGS) entry which is preliminary data.</text>
</comment>
<gene>
    <name evidence="1" type="ORF">G6F50_003267</name>
</gene>
<organism evidence="1 2">
    <name type="scientific">Rhizopus delemar</name>
    <dbReference type="NCBI Taxonomy" id="936053"/>
    <lineage>
        <taxon>Eukaryota</taxon>
        <taxon>Fungi</taxon>
        <taxon>Fungi incertae sedis</taxon>
        <taxon>Mucoromycota</taxon>
        <taxon>Mucoromycotina</taxon>
        <taxon>Mucoromycetes</taxon>
        <taxon>Mucorales</taxon>
        <taxon>Mucorineae</taxon>
        <taxon>Rhizopodaceae</taxon>
        <taxon>Rhizopus</taxon>
    </lineage>
</organism>
<sequence>MGRLQFQDIIFNFENSNNSIPTGVKIHFREPQETQVKATSLSLLQGTRLYLVSTLYLFTSKSNHLRVNLPNDHTLFLAHIDKLEQVVSIRPSTMSSWVKTIMERSGVDTTIYKAYSIRSASSSERSCALRWRLGWLPGGKPKPCLYHPNNGFIRTHSIKYLDMHRHLQLPISVKDPMSFILNKLLLKKFRSFHKTSAWSVRWPAVCVILHEMNGLFHGQIPPLDPGVKLVN</sequence>
<evidence type="ECO:0000313" key="1">
    <source>
        <dbReference type="EMBL" id="KAG1572969.1"/>
    </source>
</evidence>
<name>A0A9P6Z966_9FUNG</name>
<dbReference type="Proteomes" id="UP000740926">
    <property type="component" value="Unassembled WGS sequence"/>
</dbReference>
<evidence type="ECO:0000313" key="2">
    <source>
        <dbReference type="Proteomes" id="UP000740926"/>
    </source>
</evidence>
<reference evidence="1 2" key="1">
    <citation type="journal article" date="2020" name="Microb. Genom.">
        <title>Genetic diversity of clinical and environmental Mucorales isolates obtained from an investigation of mucormycosis cases among solid organ transplant recipients.</title>
        <authorList>
            <person name="Nguyen M.H."/>
            <person name="Kaul D."/>
            <person name="Muto C."/>
            <person name="Cheng S.J."/>
            <person name="Richter R.A."/>
            <person name="Bruno V.M."/>
            <person name="Liu G."/>
            <person name="Beyhan S."/>
            <person name="Sundermann A.J."/>
            <person name="Mounaud S."/>
            <person name="Pasculle A.W."/>
            <person name="Nierman W.C."/>
            <person name="Driscoll E."/>
            <person name="Cumbie R."/>
            <person name="Clancy C.J."/>
            <person name="Dupont C.L."/>
        </authorList>
    </citation>
    <scope>NUCLEOTIDE SEQUENCE [LARGE SCALE GENOMIC DNA]</scope>
    <source>
        <strain evidence="1 2">GL24</strain>
    </source>
</reference>
<keyword evidence="2" id="KW-1185">Reference proteome</keyword>
<proteinExistence type="predicted"/>
<dbReference type="EMBL" id="JAANIU010000345">
    <property type="protein sequence ID" value="KAG1572969.1"/>
    <property type="molecule type" value="Genomic_DNA"/>
</dbReference>
<dbReference type="AlphaFoldDB" id="A0A9P6Z966"/>
<protein>
    <submittedName>
        <fullName evidence="1">Uncharacterized protein</fullName>
    </submittedName>
</protein>